<organism evidence="6 7">
    <name type="scientific">Proteobacteria bacterium 228</name>
    <dbReference type="NCBI Taxonomy" id="2083153"/>
    <lineage>
        <taxon>Bacteria</taxon>
        <taxon>Pseudomonadati</taxon>
        <taxon>Pseudomonadota</taxon>
    </lineage>
</organism>
<comment type="cofactor">
    <cofactor evidence="3">
        <name>(R)-lipoate</name>
        <dbReference type="ChEBI" id="CHEBI:83088"/>
    </cofactor>
    <text evidence="3">Binds 1 lipoyl cofactor covalently.</text>
</comment>
<dbReference type="InterPro" id="IPR000089">
    <property type="entry name" value="Biotin_lipoyl"/>
</dbReference>
<dbReference type="AlphaFoldDB" id="A0A2S5KL80"/>
<feature type="modified residue" description="N6-lipoyllysine" evidence="3 4">
    <location>
        <position position="65"/>
    </location>
</feature>
<evidence type="ECO:0000256" key="1">
    <source>
        <dbReference type="ARBA" id="ARBA00009249"/>
    </source>
</evidence>
<evidence type="ECO:0000313" key="6">
    <source>
        <dbReference type="EMBL" id="PPC75279.1"/>
    </source>
</evidence>
<accession>A0A2S5KL80</accession>
<dbReference type="NCBIfam" id="TIGR00527">
    <property type="entry name" value="gcvH"/>
    <property type="match status" value="1"/>
</dbReference>
<sequence length="130" mass="14217">MSQIPSELKYVSTHEWIRTEDDGTVTIGITDHAQELLGDVVYVEVPEEETSLASGEEAGVVESVKAASDIYSPLSGDVVEVNTALADAPELVNQDPYGAGWIFRLRPTDPDELEDLMDAEAYAELCEEEE</sequence>
<dbReference type="PANTHER" id="PTHR11715:SF3">
    <property type="entry name" value="GLYCINE CLEAVAGE SYSTEM H PROTEIN-RELATED"/>
    <property type="match status" value="1"/>
</dbReference>
<dbReference type="PANTHER" id="PTHR11715">
    <property type="entry name" value="GLYCINE CLEAVAGE SYSTEM H PROTEIN"/>
    <property type="match status" value="1"/>
</dbReference>
<proteinExistence type="inferred from homology"/>
<comment type="function">
    <text evidence="3">The glycine cleavage system catalyzes the degradation of glycine. The H protein shuttles the methylamine group of glycine from the P protein to the T protein.</text>
</comment>
<dbReference type="GO" id="GO:0009249">
    <property type="term" value="P:protein lipoylation"/>
    <property type="evidence" value="ECO:0007669"/>
    <property type="project" value="TreeGrafter"/>
</dbReference>
<dbReference type="EMBL" id="PRLP01000106">
    <property type="protein sequence ID" value="PPC75279.1"/>
    <property type="molecule type" value="Genomic_DNA"/>
</dbReference>
<comment type="caution">
    <text evidence="6">The sequence shown here is derived from an EMBL/GenBank/DDBJ whole genome shotgun (WGS) entry which is preliminary data.</text>
</comment>
<evidence type="ECO:0000259" key="5">
    <source>
        <dbReference type="PROSITE" id="PS50968"/>
    </source>
</evidence>
<dbReference type="OrthoDB" id="5293986at2"/>
<evidence type="ECO:0000256" key="4">
    <source>
        <dbReference type="PIRSR" id="PIRSR617453-50"/>
    </source>
</evidence>
<evidence type="ECO:0000313" key="7">
    <source>
        <dbReference type="Proteomes" id="UP000238196"/>
    </source>
</evidence>
<evidence type="ECO:0000256" key="2">
    <source>
        <dbReference type="ARBA" id="ARBA00022823"/>
    </source>
</evidence>
<dbReference type="GO" id="GO:0019464">
    <property type="term" value="P:glycine decarboxylation via glycine cleavage system"/>
    <property type="evidence" value="ECO:0007669"/>
    <property type="project" value="UniProtKB-UniRule"/>
</dbReference>
<reference evidence="6 7" key="1">
    <citation type="submission" date="2018-02" db="EMBL/GenBank/DDBJ databases">
        <title>novel marine gammaproteobacteria from coastal saline agro ecosystem.</title>
        <authorList>
            <person name="Krishnan R."/>
            <person name="Ramesh Kumar N."/>
        </authorList>
    </citation>
    <scope>NUCLEOTIDE SEQUENCE [LARGE SCALE GENOMIC DNA]</scope>
    <source>
        <strain evidence="6 7">228</strain>
    </source>
</reference>
<dbReference type="NCBIfam" id="NF002270">
    <property type="entry name" value="PRK01202.1"/>
    <property type="match status" value="1"/>
</dbReference>
<comment type="similarity">
    <text evidence="1 3">Belongs to the GcvH family.</text>
</comment>
<dbReference type="Proteomes" id="UP000238196">
    <property type="component" value="Unassembled WGS sequence"/>
</dbReference>
<dbReference type="InterPro" id="IPR002930">
    <property type="entry name" value="GCV_H"/>
</dbReference>
<feature type="domain" description="Lipoyl-binding" evidence="5">
    <location>
        <begin position="24"/>
        <end position="106"/>
    </location>
</feature>
<comment type="subunit">
    <text evidence="3">The glycine cleavage system is composed of four proteins: P, T, L and H.</text>
</comment>
<dbReference type="InterPro" id="IPR033753">
    <property type="entry name" value="GCV_H/Fam206"/>
</dbReference>
<protein>
    <recommendedName>
        <fullName evidence="3">Glycine cleavage system H protein</fullName>
    </recommendedName>
</protein>
<dbReference type="InterPro" id="IPR017453">
    <property type="entry name" value="GCV_H_sub"/>
</dbReference>
<evidence type="ECO:0000256" key="3">
    <source>
        <dbReference type="HAMAP-Rule" id="MF_00272"/>
    </source>
</evidence>
<gene>
    <name evidence="3 6" type="primary">gcvH</name>
    <name evidence="6" type="ORF">C4K68_21835</name>
</gene>
<keyword evidence="2 3" id="KW-0450">Lipoyl</keyword>
<dbReference type="CDD" id="cd06848">
    <property type="entry name" value="GCS_H"/>
    <property type="match status" value="1"/>
</dbReference>
<dbReference type="GO" id="GO:0005960">
    <property type="term" value="C:glycine cleavage complex"/>
    <property type="evidence" value="ECO:0007669"/>
    <property type="project" value="InterPro"/>
</dbReference>
<dbReference type="Pfam" id="PF01597">
    <property type="entry name" value="GCV_H"/>
    <property type="match status" value="1"/>
</dbReference>
<dbReference type="GO" id="GO:0005829">
    <property type="term" value="C:cytosol"/>
    <property type="evidence" value="ECO:0007669"/>
    <property type="project" value="TreeGrafter"/>
</dbReference>
<dbReference type="InterPro" id="IPR011053">
    <property type="entry name" value="Single_hybrid_motif"/>
</dbReference>
<dbReference type="HAMAP" id="MF_00272">
    <property type="entry name" value="GcvH"/>
    <property type="match status" value="1"/>
</dbReference>
<dbReference type="SUPFAM" id="SSF51230">
    <property type="entry name" value="Single hybrid motif"/>
    <property type="match status" value="1"/>
</dbReference>
<dbReference type="Gene3D" id="2.40.50.100">
    <property type="match status" value="1"/>
</dbReference>
<name>A0A2S5KL80_9PROT</name>
<dbReference type="PROSITE" id="PS50968">
    <property type="entry name" value="BIOTINYL_LIPOYL"/>
    <property type="match status" value="1"/>
</dbReference>